<organism evidence="1 2">
    <name type="scientific">Gossypium stocksii</name>
    <dbReference type="NCBI Taxonomy" id="47602"/>
    <lineage>
        <taxon>Eukaryota</taxon>
        <taxon>Viridiplantae</taxon>
        <taxon>Streptophyta</taxon>
        <taxon>Embryophyta</taxon>
        <taxon>Tracheophyta</taxon>
        <taxon>Spermatophyta</taxon>
        <taxon>Magnoliopsida</taxon>
        <taxon>eudicotyledons</taxon>
        <taxon>Gunneridae</taxon>
        <taxon>Pentapetalae</taxon>
        <taxon>rosids</taxon>
        <taxon>malvids</taxon>
        <taxon>Malvales</taxon>
        <taxon>Malvaceae</taxon>
        <taxon>Malvoideae</taxon>
        <taxon>Gossypium</taxon>
    </lineage>
</organism>
<proteinExistence type="predicted"/>
<dbReference type="AlphaFoldDB" id="A0A9D3UP84"/>
<reference evidence="1 2" key="1">
    <citation type="journal article" date="2021" name="Plant Biotechnol. J.">
        <title>Multi-omics assisted identification of the key and species-specific regulatory components of drought-tolerant mechanisms in Gossypium stocksii.</title>
        <authorList>
            <person name="Yu D."/>
            <person name="Ke L."/>
            <person name="Zhang D."/>
            <person name="Wu Y."/>
            <person name="Sun Y."/>
            <person name="Mei J."/>
            <person name="Sun J."/>
            <person name="Sun Y."/>
        </authorList>
    </citation>
    <scope>NUCLEOTIDE SEQUENCE [LARGE SCALE GENOMIC DNA]</scope>
    <source>
        <strain evidence="2">cv. E1</strain>
        <tissue evidence="1">Leaf</tissue>
    </source>
</reference>
<dbReference type="InterPro" id="IPR052343">
    <property type="entry name" value="Retrotransposon-Effector_Assoc"/>
</dbReference>
<accession>A0A9D3UP84</accession>
<dbReference type="PANTHER" id="PTHR46890:SF49">
    <property type="entry name" value="RNA-DIRECTED DNA POLYMERASE"/>
    <property type="match status" value="1"/>
</dbReference>
<evidence type="ECO:0000313" key="2">
    <source>
        <dbReference type="Proteomes" id="UP000828251"/>
    </source>
</evidence>
<name>A0A9D3UP84_9ROSI</name>
<dbReference type="Proteomes" id="UP000828251">
    <property type="component" value="Unassembled WGS sequence"/>
</dbReference>
<dbReference type="PANTHER" id="PTHR46890">
    <property type="entry name" value="NON-LTR RETROLELEMENT REVERSE TRANSCRIPTASE-LIKE PROTEIN-RELATED"/>
    <property type="match status" value="1"/>
</dbReference>
<keyword evidence="2" id="KW-1185">Reference proteome</keyword>
<dbReference type="EMBL" id="JAIQCV010000011">
    <property type="protein sequence ID" value="KAH1047849.1"/>
    <property type="molecule type" value="Genomic_DNA"/>
</dbReference>
<gene>
    <name evidence="1" type="ORF">J1N35_038633</name>
</gene>
<comment type="caution">
    <text evidence="1">The sequence shown here is derived from an EMBL/GenBank/DDBJ whole genome shotgun (WGS) entry which is preliminary data.</text>
</comment>
<protein>
    <recommendedName>
        <fullName evidence="3">Reverse transcriptase</fullName>
    </recommendedName>
</protein>
<evidence type="ECO:0000313" key="1">
    <source>
        <dbReference type="EMBL" id="KAH1047849.1"/>
    </source>
</evidence>
<evidence type="ECO:0008006" key="3">
    <source>
        <dbReference type="Google" id="ProtNLM"/>
    </source>
</evidence>
<dbReference type="OrthoDB" id="1744687at2759"/>
<sequence>MRMKWNDQCNNDNLFRFEAKLCLESSFKEFRGRISELDDENGRRTSSTEEFLKLTSEYFSNLFSASDVGSNEHLFGLAEKRVTDSMSDDLLKQFTEEEIGYAVKMMAHLKSSGVDGSPQYFSKSRKAKKLSQFRPISLCNVVYKIIAKVLVNRMSAILGNCINEAQGAFILRRLISDNVLIAYEVFHFLKMKNRGFSTLINEAKQKGLMRGAPIGRERFSINHLFFADDCMLFVDALCEGARMV</sequence>